<dbReference type="Proteomes" id="UP000823775">
    <property type="component" value="Unassembled WGS sequence"/>
</dbReference>
<feature type="region of interest" description="Disordered" evidence="1">
    <location>
        <begin position="81"/>
        <end position="119"/>
    </location>
</feature>
<accession>A0ABS8UWB8</accession>
<name>A0ABS8UWB8_DATST</name>
<evidence type="ECO:0000313" key="3">
    <source>
        <dbReference type="Proteomes" id="UP000823775"/>
    </source>
</evidence>
<proteinExistence type="predicted"/>
<keyword evidence="3" id="KW-1185">Reference proteome</keyword>
<dbReference type="EMBL" id="JACEIK010002702">
    <property type="protein sequence ID" value="MCD9638440.1"/>
    <property type="molecule type" value="Genomic_DNA"/>
</dbReference>
<evidence type="ECO:0000256" key="1">
    <source>
        <dbReference type="SAM" id="MobiDB-lite"/>
    </source>
</evidence>
<feature type="region of interest" description="Disordered" evidence="1">
    <location>
        <begin position="1"/>
        <end position="24"/>
    </location>
</feature>
<feature type="compositionally biased region" description="Acidic residues" evidence="1">
    <location>
        <begin position="82"/>
        <end position="93"/>
    </location>
</feature>
<gene>
    <name evidence="2" type="ORF">HAX54_022435</name>
</gene>
<organism evidence="2 3">
    <name type="scientific">Datura stramonium</name>
    <name type="common">Jimsonweed</name>
    <name type="synonym">Common thornapple</name>
    <dbReference type="NCBI Taxonomy" id="4076"/>
    <lineage>
        <taxon>Eukaryota</taxon>
        <taxon>Viridiplantae</taxon>
        <taxon>Streptophyta</taxon>
        <taxon>Embryophyta</taxon>
        <taxon>Tracheophyta</taxon>
        <taxon>Spermatophyta</taxon>
        <taxon>Magnoliopsida</taxon>
        <taxon>eudicotyledons</taxon>
        <taxon>Gunneridae</taxon>
        <taxon>Pentapetalae</taxon>
        <taxon>asterids</taxon>
        <taxon>lamiids</taxon>
        <taxon>Solanales</taxon>
        <taxon>Solanaceae</taxon>
        <taxon>Solanoideae</taxon>
        <taxon>Datureae</taxon>
        <taxon>Datura</taxon>
    </lineage>
</organism>
<protein>
    <submittedName>
        <fullName evidence="2">Uncharacterized protein</fullName>
    </submittedName>
</protein>
<reference evidence="2 3" key="1">
    <citation type="journal article" date="2021" name="BMC Genomics">
        <title>Datura genome reveals duplications of psychoactive alkaloid biosynthetic genes and high mutation rate following tissue culture.</title>
        <authorList>
            <person name="Rajewski A."/>
            <person name="Carter-House D."/>
            <person name="Stajich J."/>
            <person name="Litt A."/>
        </authorList>
    </citation>
    <scope>NUCLEOTIDE SEQUENCE [LARGE SCALE GENOMIC DNA]</scope>
    <source>
        <strain evidence="2">AR-01</strain>
    </source>
</reference>
<evidence type="ECO:0000313" key="2">
    <source>
        <dbReference type="EMBL" id="MCD9638440.1"/>
    </source>
</evidence>
<sequence length="119" mass="13426">MEQGQGSGVPHMAAPQVEPAPPAEPPVCRFFYGSILTQYLRSYEINEEDADFHLVMADRLVGPTYEGPLDDDVLKLEYMVHEEEENNNDEGEESVTKRNSEEGNTEFSPFEYEADASNH</sequence>
<comment type="caution">
    <text evidence="2">The sequence shown here is derived from an EMBL/GenBank/DDBJ whole genome shotgun (WGS) entry which is preliminary data.</text>
</comment>